<reference evidence="1" key="1">
    <citation type="submission" date="2018-07" db="EMBL/GenBank/DDBJ databases">
        <authorList>
            <consortium name="Genoscope - CEA"/>
            <person name="William W."/>
        </authorList>
    </citation>
    <scope>NUCLEOTIDE SEQUENCE</scope>
    <source>
        <strain evidence="1">IK1</strain>
    </source>
</reference>
<sequence length="65" mass="7168">MFSARGSKDSHATLTGSADLLDAILAALREKRFCPSSALILLNRKRAALQDRGFLRSNTKKMPCF</sequence>
<gene>
    <name evidence="1" type="ORF">TRIP_B120002</name>
</gene>
<accession>A0A653A0K3</accession>
<proteinExistence type="predicted"/>
<dbReference type="AlphaFoldDB" id="A0A653A0K3"/>
<organism evidence="1">
    <name type="scientific">Uncultured Desulfatiglans sp</name>
    <dbReference type="NCBI Taxonomy" id="1748965"/>
    <lineage>
        <taxon>Bacteria</taxon>
        <taxon>Pseudomonadati</taxon>
        <taxon>Thermodesulfobacteriota</taxon>
        <taxon>Desulfobacteria</taxon>
        <taxon>Desulfatiglandales</taxon>
        <taxon>Desulfatiglandaceae</taxon>
        <taxon>Desulfatiglans</taxon>
        <taxon>environmental samples</taxon>
    </lineage>
</organism>
<evidence type="ECO:0000313" key="1">
    <source>
        <dbReference type="EMBL" id="VBB41567.1"/>
    </source>
</evidence>
<protein>
    <submittedName>
        <fullName evidence="1">Uncharacterized protein</fullName>
    </submittedName>
</protein>
<dbReference type="EMBL" id="UPXX01000004">
    <property type="protein sequence ID" value="VBB41567.1"/>
    <property type="molecule type" value="Genomic_DNA"/>
</dbReference>
<name>A0A653A0K3_UNCDX</name>